<gene>
    <name evidence="6" type="ORF">TWF481_003207</name>
</gene>
<dbReference type="PANTHER" id="PTHR24173">
    <property type="entry name" value="ANKYRIN REPEAT CONTAINING"/>
    <property type="match status" value="1"/>
</dbReference>
<comment type="caution">
    <text evidence="6">The sequence shown here is derived from an EMBL/GenBank/DDBJ whole genome shotgun (WGS) entry which is preliminary data.</text>
</comment>
<feature type="repeat" description="ANK" evidence="3">
    <location>
        <begin position="936"/>
        <end position="968"/>
    </location>
</feature>
<feature type="repeat" description="ANK" evidence="3">
    <location>
        <begin position="1074"/>
        <end position="1106"/>
    </location>
</feature>
<dbReference type="Pfam" id="PF00023">
    <property type="entry name" value="Ank"/>
    <property type="match status" value="2"/>
</dbReference>
<feature type="repeat" description="ANK" evidence="3">
    <location>
        <begin position="773"/>
        <end position="805"/>
    </location>
</feature>
<keyword evidence="2 3" id="KW-0040">ANK repeat</keyword>
<dbReference type="SUPFAM" id="SSF48403">
    <property type="entry name" value="Ankyrin repeat"/>
    <property type="match status" value="2"/>
</dbReference>
<evidence type="ECO:0000256" key="2">
    <source>
        <dbReference type="ARBA" id="ARBA00023043"/>
    </source>
</evidence>
<evidence type="ECO:0000256" key="4">
    <source>
        <dbReference type="SAM" id="MobiDB-lite"/>
    </source>
</evidence>
<feature type="repeat" description="ANK" evidence="3">
    <location>
        <begin position="903"/>
        <end position="935"/>
    </location>
</feature>
<evidence type="ECO:0000256" key="1">
    <source>
        <dbReference type="ARBA" id="ARBA00022737"/>
    </source>
</evidence>
<dbReference type="Gene3D" id="1.25.40.20">
    <property type="entry name" value="Ankyrin repeat-containing domain"/>
    <property type="match status" value="5"/>
</dbReference>
<feature type="repeat" description="ANK" evidence="3">
    <location>
        <begin position="837"/>
        <end position="869"/>
    </location>
</feature>
<feature type="repeat" description="ANK" evidence="3">
    <location>
        <begin position="1174"/>
        <end position="1209"/>
    </location>
</feature>
<dbReference type="SUPFAM" id="SSF52540">
    <property type="entry name" value="P-loop containing nucleoside triphosphate hydrolases"/>
    <property type="match status" value="1"/>
</dbReference>
<feature type="compositionally biased region" description="Polar residues" evidence="4">
    <location>
        <begin position="35"/>
        <end position="54"/>
    </location>
</feature>
<proteinExistence type="predicted"/>
<evidence type="ECO:0000256" key="3">
    <source>
        <dbReference type="PROSITE-ProRule" id="PRU00023"/>
    </source>
</evidence>
<evidence type="ECO:0000259" key="5">
    <source>
        <dbReference type="Pfam" id="PF24883"/>
    </source>
</evidence>
<dbReference type="Pfam" id="PF24883">
    <property type="entry name" value="NPHP3_N"/>
    <property type="match status" value="1"/>
</dbReference>
<dbReference type="PRINTS" id="PR01415">
    <property type="entry name" value="ANKYRIN"/>
</dbReference>
<protein>
    <recommendedName>
        <fullName evidence="5">Nephrocystin 3-like N-terminal domain-containing protein</fullName>
    </recommendedName>
</protein>
<accession>A0AAV9VPM5</accession>
<keyword evidence="1" id="KW-0677">Repeat</keyword>
<reference evidence="6 7" key="1">
    <citation type="submission" date="2023-08" db="EMBL/GenBank/DDBJ databases">
        <authorList>
            <person name="Palmer J.M."/>
        </authorList>
    </citation>
    <scope>NUCLEOTIDE SEQUENCE [LARGE SCALE GENOMIC DNA]</scope>
    <source>
        <strain evidence="6 7">TWF481</strain>
    </source>
</reference>
<feature type="repeat" description="ANK" evidence="3">
    <location>
        <begin position="805"/>
        <end position="830"/>
    </location>
</feature>
<feature type="repeat" description="ANK" evidence="3">
    <location>
        <begin position="1004"/>
        <end position="1036"/>
    </location>
</feature>
<dbReference type="SMART" id="SM00248">
    <property type="entry name" value="ANK"/>
    <property type="match status" value="18"/>
</dbReference>
<feature type="repeat" description="ANK" evidence="3">
    <location>
        <begin position="969"/>
        <end position="1003"/>
    </location>
</feature>
<sequence length="1336" mass="148746">MSPKILSEPSSTGHSSEGMGTAIHELKEPASHMHNTGQIGVQTGTVHNHGNMTFNYRGDKEDQRRKLRQELAKSEKENRKDQNPARVPGTCEWFTTHPTFQGWRASPSSNILWISADPGSGKSVLARHLIDNVLPTPGSRICYFFFKDNSEQTSATVALCCILNQIFTAAPFLLCEKIIDRFENTGESFFSSFIELWNAFLIAARNENAGNIICVLDALDECKSSDRSRLISKLKELYGNPTDISLKFLVTSRPIREIVHALRPLEIPESFLIHLNGDGDEEKKMISQEIDVFIDSRVREISTKLPLGNGERGLLSERLKCTENRTYLWVYLILDLIEKGPNISIGIDRDVINNVTSQLPVTVDEAYERILSTSCKNEEAKRLLQIVVAAIRPLTLEELYVAFTLSHTQTTEVAFTLENHRSYDSLKTNLGPEEIRRFGYDVRDRCGLFVRIVDSRIYLIYQTAKEFLVRREAEESLLQPAQRSTAWKDSLRMRSCHQLLADVCMQHLLKFPEFEADPFTRSTNLSYYIDKYPLVEYSAKHWAIHLKESQADLDDVTAIQSICELCDTATQRCLTWLRIYWTSTNTEFPEKLSTLMAVSYFGFAPAVTHLLKSNYDDDLDRRDYTYERSALSWAAGNGCDVVVTQLLKGSPWKGILHLPFIFRGANIDSVDKYGRTPLTYAILNKWESVADQLLRAGARADLEDNIEGTPFYYAVCSGWKSLATRMLKGGREIGLGFSLRARLFFSAVERGHNDVVKLLLEEGEINVGERDLSGHTALMLAAERGHEVVMQLLLDSGADVEAENGGRKALQFAVSSGRKSTVQLLLDSGAIRTKEKTISAALMFATGRGYGDMVELLLDRGAYIEVKDGEGRTPLAIAAKFGEEKVVKLLLDRGAKVEARDKVGQTPLAIAARYGSDNAINLLLDRGTYIEVKDNRGRTPLGTAAESGKEKVVKLLLDRGAKVEVKDNAGRTPLALATAVYYRNDNVIILLLDKGANIEAKDFDDRTPLLIAIKYRSKTSVELLLDRGANFEVSLKEDKDRTPLAIIISSKYGWEDMVSLLLDKGANVEATGNDGWTPLGIAARNGYRDIVNLLLDKGANIEAGNIHETPLLIAARAFNRELVELLLDRGANIEAKGFYSRTPLLTTMQYGHLGREVVELLLDRGADVEAKDNRGRTPLVVAVSWPDSRAQGIVEMLLGHGANVEAKDMNGDTALSLAVKRKNGDVAQLLIKNGADITAENNGGVTPLRLAFSYEDWRATMVRWLAEADDRYSYLLSDLPGEGKGGGEGNEKDAVSFDPLAKATGNETKEDECGRMPKNWREIYMKIARPPLVSGC</sequence>
<dbReference type="InterPro" id="IPR036770">
    <property type="entry name" value="Ankyrin_rpt-contain_sf"/>
</dbReference>
<feature type="repeat" description="ANK" evidence="3">
    <location>
        <begin position="1210"/>
        <end position="1242"/>
    </location>
</feature>
<feature type="repeat" description="ANK" evidence="3">
    <location>
        <begin position="673"/>
        <end position="705"/>
    </location>
</feature>
<dbReference type="InterPro" id="IPR002110">
    <property type="entry name" value="Ankyrin_rpt"/>
</dbReference>
<dbReference type="Proteomes" id="UP001370758">
    <property type="component" value="Unassembled WGS sequence"/>
</dbReference>
<name>A0AAV9VPM5_9PEZI</name>
<organism evidence="6 7">
    <name type="scientific">Arthrobotrys musiformis</name>
    <dbReference type="NCBI Taxonomy" id="47236"/>
    <lineage>
        <taxon>Eukaryota</taxon>
        <taxon>Fungi</taxon>
        <taxon>Dikarya</taxon>
        <taxon>Ascomycota</taxon>
        <taxon>Pezizomycotina</taxon>
        <taxon>Orbiliomycetes</taxon>
        <taxon>Orbiliales</taxon>
        <taxon>Orbiliaceae</taxon>
        <taxon>Arthrobotrys</taxon>
    </lineage>
</organism>
<feature type="region of interest" description="Disordered" evidence="4">
    <location>
        <begin position="35"/>
        <end position="88"/>
    </location>
</feature>
<feature type="compositionally biased region" description="Basic and acidic residues" evidence="4">
    <location>
        <begin position="57"/>
        <end position="83"/>
    </location>
</feature>
<feature type="repeat" description="ANK" evidence="3">
    <location>
        <begin position="1139"/>
        <end position="1173"/>
    </location>
</feature>
<dbReference type="PANTHER" id="PTHR24173:SF74">
    <property type="entry name" value="ANKYRIN REPEAT DOMAIN-CONTAINING PROTEIN 16"/>
    <property type="match status" value="1"/>
</dbReference>
<feature type="domain" description="Nephrocystin 3-like N-terminal" evidence="5">
    <location>
        <begin position="89"/>
        <end position="253"/>
    </location>
</feature>
<evidence type="ECO:0000313" key="7">
    <source>
        <dbReference type="Proteomes" id="UP001370758"/>
    </source>
</evidence>
<evidence type="ECO:0000313" key="6">
    <source>
        <dbReference type="EMBL" id="KAK6495180.1"/>
    </source>
</evidence>
<dbReference type="Pfam" id="PF12796">
    <property type="entry name" value="Ank_2"/>
    <property type="match status" value="4"/>
</dbReference>
<dbReference type="Gene3D" id="3.40.50.300">
    <property type="entry name" value="P-loop containing nucleotide triphosphate hydrolases"/>
    <property type="match status" value="1"/>
</dbReference>
<keyword evidence="7" id="KW-1185">Reference proteome</keyword>
<feature type="repeat" description="ANK" evidence="3">
    <location>
        <begin position="1106"/>
        <end position="1138"/>
    </location>
</feature>
<dbReference type="InterPro" id="IPR056884">
    <property type="entry name" value="NPHP3-like_N"/>
</dbReference>
<dbReference type="PROSITE" id="PS50297">
    <property type="entry name" value="ANK_REP_REGION"/>
    <property type="match status" value="13"/>
</dbReference>
<dbReference type="InterPro" id="IPR027417">
    <property type="entry name" value="P-loop_NTPase"/>
</dbReference>
<feature type="repeat" description="ANK" evidence="3">
    <location>
        <begin position="870"/>
        <end position="902"/>
    </location>
</feature>
<dbReference type="EMBL" id="JAVHJL010000013">
    <property type="protein sequence ID" value="KAK6495180.1"/>
    <property type="molecule type" value="Genomic_DNA"/>
</dbReference>
<dbReference type="PROSITE" id="PS50088">
    <property type="entry name" value="ANK_REPEAT"/>
    <property type="match status" value="14"/>
</dbReference>